<feature type="domain" description="Teneurin-like YD-shell" evidence="6">
    <location>
        <begin position="1839"/>
        <end position="2082"/>
    </location>
</feature>
<evidence type="ECO:0000256" key="3">
    <source>
        <dbReference type="SAM" id="Phobius"/>
    </source>
</evidence>
<dbReference type="RefSeq" id="WP_380530927.1">
    <property type="nucleotide sequence ID" value="NZ_JBHFAB010000001.1"/>
</dbReference>
<feature type="transmembrane region" description="Helical" evidence="3">
    <location>
        <begin position="2126"/>
        <end position="2150"/>
    </location>
</feature>
<keyword evidence="9" id="KW-1185">Reference proteome</keyword>
<evidence type="ECO:0000259" key="6">
    <source>
        <dbReference type="Pfam" id="PF25023"/>
    </source>
</evidence>
<keyword evidence="1" id="KW-0677">Repeat</keyword>
<keyword evidence="3" id="KW-1133">Transmembrane helix</keyword>
<comment type="caution">
    <text evidence="8">The sequence shown here is derived from an EMBL/GenBank/DDBJ whole genome shotgun (WGS) entry which is preliminary data.</text>
</comment>
<keyword evidence="3" id="KW-0472">Membrane</keyword>
<evidence type="ECO:0000256" key="4">
    <source>
        <dbReference type="SAM" id="SignalP"/>
    </source>
</evidence>
<dbReference type="InterPro" id="IPR031325">
    <property type="entry name" value="RHS_repeat"/>
</dbReference>
<dbReference type="SUPFAM" id="SSF69304">
    <property type="entry name" value="Tricorn protease N-terminal domain"/>
    <property type="match status" value="1"/>
</dbReference>
<evidence type="ECO:0000256" key="1">
    <source>
        <dbReference type="ARBA" id="ARBA00022737"/>
    </source>
</evidence>
<dbReference type="InterPro" id="IPR056823">
    <property type="entry name" value="TEN-like_YD-shell"/>
</dbReference>
<feature type="compositionally biased region" description="Basic residues" evidence="2">
    <location>
        <begin position="2228"/>
        <end position="2237"/>
    </location>
</feature>
<dbReference type="PANTHER" id="PTHR32305">
    <property type="match status" value="1"/>
</dbReference>
<dbReference type="Gene3D" id="2.180.10.10">
    <property type="entry name" value="RHS repeat-associated core"/>
    <property type="match status" value="3"/>
</dbReference>
<dbReference type="Proteomes" id="UP001592531">
    <property type="component" value="Unassembled WGS sequence"/>
</dbReference>
<evidence type="ECO:0000313" key="8">
    <source>
        <dbReference type="EMBL" id="MFC1415369.1"/>
    </source>
</evidence>
<dbReference type="PANTHER" id="PTHR32305:SF15">
    <property type="entry name" value="PROTEIN RHSA-RELATED"/>
    <property type="match status" value="1"/>
</dbReference>
<keyword evidence="4" id="KW-0732">Signal</keyword>
<dbReference type="InterPro" id="IPR006530">
    <property type="entry name" value="YD"/>
</dbReference>
<feature type="domain" description="Teneurin-like YD-shell" evidence="6">
    <location>
        <begin position="1534"/>
        <end position="1658"/>
    </location>
</feature>
<dbReference type="Pfam" id="PF05593">
    <property type="entry name" value="RHS_repeat"/>
    <property type="match status" value="4"/>
</dbReference>
<dbReference type="SUPFAM" id="SSF53955">
    <property type="entry name" value="Lysozyme-like"/>
    <property type="match status" value="1"/>
</dbReference>
<reference evidence="8 9" key="1">
    <citation type="submission" date="2024-09" db="EMBL/GenBank/DDBJ databases">
        <authorList>
            <person name="Lee S.D."/>
        </authorList>
    </citation>
    <scope>NUCLEOTIDE SEQUENCE [LARGE SCALE GENOMIC DNA]</scope>
    <source>
        <strain evidence="8 9">N8-3</strain>
    </source>
</reference>
<feature type="compositionally biased region" description="Polar residues" evidence="2">
    <location>
        <begin position="2161"/>
        <end position="2170"/>
    </location>
</feature>
<dbReference type="Pfam" id="PF20148">
    <property type="entry name" value="DUF6531"/>
    <property type="match status" value="1"/>
</dbReference>
<dbReference type="Pfam" id="PF25023">
    <property type="entry name" value="TEN_YD-shell"/>
    <property type="match status" value="2"/>
</dbReference>
<protein>
    <submittedName>
        <fullName evidence="8">RHS repeat-associated core domain-containing protein</fullName>
    </submittedName>
</protein>
<feature type="chain" id="PRO_5045140677" evidence="4">
    <location>
        <begin position="43"/>
        <end position="2237"/>
    </location>
</feature>
<proteinExistence type="predicted"/>
<feature type="region of interest" description="Disordered" evidence="2">
    <location>
        <begin position="780"/>
        <end position="805"/>
    </location>
</feature>
<dbReference type="Gene3D" id="1.10.530.10">
    <property type="match status" value="1"/>
</dbReference>
<organism evidence="8 9">
    <name type="scientific">Streptacidiphilus cavernicola</name>
    <dbReference type="NCBI Taxonomy" id="3342716"/>
    <lineage>
        <taxon>Bacteria</taxon>
        <taxon>Bacillati</taxon>
        <taxon>Actinomycetota</taxon>
        <taxon>Actinomycetes</taxon>
        <taxon>Kitasatosporales</taxon>
        <taxon>Streptomycetaceae</taxon>
        <taxon>Streptacidiphilus</taxon>
    </lineage>
</organism>
<dbReference type="InterPro" id="IPR022385">
    <property type="entry name" value="Rhs_assc_core"/>
</dbReference>
<accession>A0ABV6VNP6</accession>
<feature type="region of interest" description="Disordered" evidence="2">
    <location>
        <begin position="2161"/>
        <end position="2237"/>
    </location>
</feature>
<dbReference type="InterPro" id="IPR050708">
    <property type="entry name" value="T6SS_VgrG/RHS"/>
</dbReference>
<dbReference type="NCBIfam" id="TIGR03696">
    <property type="entry name" value="Rhs_assc_core"/>
    <property type="match status" value="1"/>
</dbReference>
<feature type="domain" description="Golvesin/Xly CBD-like" evidence="7">
    <location>
        <begin position="884"/>
        <end position="980"/>
    </location>
</feature>
<sequence length="2237" mass="230743">MLSRHFAGGLLRAPVLRWGSGAVAAALTASLLGVAIASPATAASPAAGSNPVSDFGKAAPASTDLAVNAFGDGTGYHIQVAREKSGFTWQEVAVLRPGNLDDSSWTGYQCTSGDGRYEAVAVLPSSAVNTDAARDHGAFAYSVDLRTGKVRPIATGVGLEYFSPGCGTGDQAAFSLYLGTDEQTSEVVTADLATGKVLHTSTVAGQLTSPVPTTHGVVGVMGSELVTVPQTGAATVKPVRLAAAGGTPFNLRPSADGGVDFLTMSKSATTAEVAHEAGGKVRTLGSGPAAKTAIFQGRGGHNTVIGAKSLAKGSSLRSVDTSGLTDPAYTSLDGDAVFGDHQSGTAGDPTVLVTGSRKLVKRSAAAATVPVTGSASTTVPAGVPASAGSVAKGSAYKAAATAVKAGSAVNAAFVTPNAVQAAATLQTPKCSVPRNDPTKQAMQPSNSQVDWAVQMAEQNLLTGTALSRPANFDNLGLVSYAANSDFAEVPLSHPASSSQTTVPRSVMEAILAQESNWDQASWHALPGIAGNPLIGNYYGTAGSIDSINYAAADCGYGIGQVTNGMASTDTQFSAHGQIKIAVDYEENIAAGLQILERTWNQLYAAGITANGGDPKYLENWYFAIWAYNSGIQPTAAYGNTTSCTPGPTCAGPDGTWGLGWSNNPANPNYPPNRQPYLAYTYGDAAHPGNWPYQERVLGWMGTPLLRSAAKAYAAPTYNGGSNWLNIPSFTTFCGTNNHCTPNAANTAGTCGLADSECWWSLPATWIPNVATTGSTSGYAYGTGSTEPSSADPHPPTCNRDSSVLPSTSSGAPIIVSAQVGLATGSTPLNIVGCSGENWSNNGTFTMAYGTSAAGDPTGAIDTHQLGAGFGGYMMFTHTQNGSESAVMNTGTWTPNLPSTQYYKIKLHFPATGARATDVVYQINPGGSASPWKIRVNQDWESEQWVTIGTFAMAPGANVQLSNKSGMTPGGYDVGYDAIAFTPEGGTPGHPIGGPPGIKDAPKGSNPAFIACGCAQRTAGDPVDTATGYFGDEYTDLTTPGRGVPLSFQRSYASAVADPNGPNGALAVNGPFGYGWSYSYGLHTATDGTSGNVTVFQEDGSQVTFTDASGTYTPTAPRYTATLTKSGTTYTYTRSKKNIFTFDTATGRLLSESDLAGSQASPPYATNLTYNGSGQLSTVKDPGGRTYTLVWSGGHITSVTDSAGREVSYGYDASGNLTDVYGVGTTRTPSLKDDDHTVYTYQAGTHLITGVREPKYYGDTTTTPTPAMSMVYDSSERVTTQTDATGHSTTFTYGPDGGLAAGQTEVTDPSGNRTLDTYQDSLLVSSVQGYGSSSPSTTGYTYDPLTLAISTITDPWGNVETFAYDDNGNKISSSDGLGYTTNYTYDADNDLVSTIDAMGVITTNGYDQAGHIATGTGTNDGSLTYGLRTSTTVQSSDQSAEHIDGNVSTPTSHTVNYYYDSAAHPADHTRVVDGLGNTTTLGYDAVGDLASSTDAMGDKAQYGYNTATGQLTSAVSPDGSAAGTAVGCTPPAKGCTTYQYDAFGDLTKTTNALGHTTSVGYDSDGNKISSTDGNNRTTQYGYDAADRLTSTTAADAGVTKTDYNPNGTTADTVDAAGNKTTYTYDGQGRLAGRTDPAGHKTGYTYDPTGNVLTVTDPAGTVTTNTYDADSRLTSVSYSDSATPPVSSIGYDLDGRTTSMTDGTGTSTWTYDPFGDVTSKTSGSGATVGYTYDVNGNQLTLTYPGGQAGTAVQTFDKANRLTGVTDWNGKASTFGYDNDSNLTTTTYPNGDVVTNTFDGNDSLSAGAVAKSGTALASLTYTRDNAEQLASLTPSGLPGSAETYAYTATEQVKSVTTGSGTTGYGYDQAQNPSTSAGSSQAFNTADQLCWTLPKAASAANCASPPTGATTYTYNAQGDRTSAKPATGTSSTYTYNQQNQLTGFSGPGGAATYTYNGQGLRATKTTSAGTSTFTWDDGQVPSLLSDGTTSYLYGPDNAPIEQVGPTGTQWYFHDDVGSTRALLDSTGAVSAAYGYDAYGNVTAHTGTAATPLQFTGGYTDAESGLTYLRARYYDPATAQFLTVDPEVLATQTPYEYVDDNPLNEVDPSGNWGFLAALGAVAEIAAIPEELTALAIAVVVVAVVIVVAVVVYAVASAINDRINSWNDSPNVAQAKQSRRSDKAKANDVPSYARGQKAKAGETPEQAAERIFTEGTGRCPTKADKGPGGDVAKIKKGLTRGGR</sequence>
<feature type="compositionally biased region" description="Basic and acidic residues" evidence="2">
    <location>
        <begin position="2193"/>
        <end position="2206"/>
    </location>
</feature>
<evidence type="ECO:0000259" key="5">
    <source>
        <dbReference type="Pfam" id="PF20148"/>
    </source>
</evidence>
<feature type="signal peptide" evidence="4">
    <location>
        <begin position="1"/>
        <end position="42"/>
    </location>
</feature>
<keyword evidence="3" id="KW-0812">Transmembrane</keyword>
<dbReference type="InterPro" id="IPR033803">
    <property type="entry name" value="CBD-like_Golvesin-Xly"/>
</dbReference>
<dbReference type="Pfam" id="PF25275">
    <property type="entry name" value="Golvesin_C"/>
    <property type="match status" value="1"/>
</dbReference>
<dbReference type="NCBIfam" id="TIGR01643">
    <property type="entry name" value="YD_repeat_2x"/>
    <property type="match status" value="7"/>
</dbReference>
<gene>
    <name evidence="8" type="ORF">ACEZDE_01720</name>
</gene>
<feature type="domain" description="DUF6531" evidence="5">
    <location>
        <begin position="1019"/>
        <end position="1104"/>
    </location>
</feature>
<dbReference type="InterPro" id="IPR045351">
    <property type="entry name" value="DUF6531"/>
</dbReference>
<evidence type="ECO:0000256" key="2">
    <source>
        <dbReference type="SAM" id="MobiDB-lite"/>
    </source>
</evidence>
<evidence type="ECO:0000313" key="9">
    <source>
        <dbReference type="Proteomes" id="UP001592531"/>
    </source>
</evidence>
<evidence type="ECO:0000259" key="7">
    <source>
        <dbReference type="Pfam" id="PF25275"/>
    </source>
</evidence>
<name>A0ABV6VNP6_9ACTN</name>
<dbReference type="EMBL" id="JBHFAB010000001">
    <property type="protein sequence ID" value="MFC1415369.1"/>
    <property type="molecule type" value="Genomic_DNA"/>
</dbReference>
<dbReference type="InterPro" id="IPR023346">
    <property type="entry name" value="Lysozyme-like_dom_sf"/>
</dbReference>